<gene>
    <name evidence="2" type="ORF">TCAL_15729</name>
</gene>
<accession>A0A553P892</accession>
<keyword evidence="1" id="KW-0472">Membrane</keyword>
<feature type="transmembrane region" description="Helical" evidence="1">
    <location>
        <begin position="60"/>
        <end position="83"/>
    </location>
</feature>
<proteinExistence type="predicted"/>
<keyword evidence="1" id="KW-0812">Transmembrane</keyword>
<keyword evidence="1" id="KW-1133">Transmembrane helix</keyword>
<sequence length="167" mass="19350">MTSMSGSEALLEPHPNNNVDQHVYTEILDQHRNYQYLDSRNHNHLLDEANGKRQKKISPALVISIMNSILLLLLFSAFVNLYWPTNTIFPKDSVSPNNSTAKIQFLEDRIIKLEHQLWDEKYDDIYLSITNPKNLTPPPLGHVKKQEASFETSQVFFQKQIGDNWIT</sequence>
<reference evidence="2 3" key="1">
    <citation type="journal article" date="2018" name="Nat. Ecol. Evol.">
        <title>Genomic signatures of mitonuclear coevolution across populations of Tigriopus californicus.</title>
        <authorList>
            <person name="Barreto F.S."/>
            <person name="Watson E.T."/>
            <person name="Lima T.G."/>
            <person name="Willett C.S."/>
            <person name="Edmands S."/>
            <person name="Li W."/>
            <person name="Burton R.S."/>
        </authorList>
    </citation>
    <scope>NUCLEOTIDE SEQUENCE [LARGE SCALE GENOMIC DNA]</scope>
    <source>
        <strain evidence="2 3">San Diego</strain>
    </source>
</reference>
<evidence type="ECO:0000313" key="2">
    <source>
        <dbReference type="EMBL" id="TRY73902.1"/>
    </source>
</evidence>
<name>A0A553P892_TIGCA</name>
<dbReference type="Proteomes" id="UP000318571">
    <property type="component" value="Chromosome 3"/>
</dbReference>
<dbReference type="AlphaFoldDB" id="A0A553P892"/>
<comment type="caution">
    <text evidence="2">The sequence shown here is derived from an EMBL/GenBank/DDBJ whole genome shotgun (WGS) entry which is preliminary data.</text>
</comment>
<organism evidence="2 3">
    <name type="scientific">Tigriopus californicus</name>
    <name type="common">Marine copepod</name>
    <dbReference type="NCBI Taxonomy" id="6832"/>
    <lineage>
        <taxon>Eukaryota</taxon>
        <taxon>Metazoa</taxon>
        <taxon>Ecdysozoa</taxon>
        <taxon>Arthropoda</taxon>
        <taxon>Crustacea</taxon>
        <taxon>Multicrustacea</taxon>
        <taxon>Hexanauplia</taxon>
        <taxon>Copepoda</taxon>
        <taxon>Harpacticoida</taxon>
        <taxon>Harpacticidae</taxon>
        <taxon>Tigriopus</taxon>
    </lineage>
</organism>
<keyword evidence="3" id="KW-1185">Reference proteome</keyword>
<protein>
    <submittedName>
        <fullName evidence="2">Uncharacterized protein</fullName>
    </submittedName>
</protein>
<evidence type="ECO:0000256" key="1">
    <source>
        <dbReference type="SAM" id="Phobius"/>
    </source>
</evidence>
<evidence type="ECO:0000313" key="3">
    <source>
        <dbReference type="Proteomes" id="UP000318571"/>
    </source>
</evidence>
<dbReference type="EMBL" id="VCGU01000007">
    <property type="protein sequence ID" value="TRY73902.1"/>
    <property type="molecule type" value="Genomic_DNA"/>
</dbReference>